<evidence type="ECO:0000313" key="2">
    <source>
        <dbReference type="EMBL" id="CAE19338.1"/>
    </source>
</evidence>
<proteinExistence type="predicted"/>
<dbReference type="PANTHER" id="PTHR44119">
    <property type="entry name" value="MAGNESIUM-CHELATASE SUBUNIT CHLH, CHLOROPLASTIC"/>
    <property type="match status" value="1"/>
</dbReference>
<dbReference type="PANTHER" id="PTHR44119:SF4">
    <property type="entry name" value="AEROBIC COBALTOCHELATASE SUBUNIT COBN"/>
    <property type="match status" value="1"/>
</dbReference>
<dbReference type="AlphaFoldDB" id="Q7V1J2"/>
<dbReference type="RefSeq" id="WP_011132512.1">
    <property type="nucleotide sequence ID" value="NC_005072.1"/>
</dbReference>
<dbReference type="OrthoDB" id="9757976at2"/>
<dbReference type="Pfam" id="PF02514">
    <property type="entry name" value="CobN-Mg_chel"/>
    <property type="match status" value="1"/>
</dbReference>
<dbReference type="NCBIfam" id="TIGR02257">
    <property type="entry name" value="cobalto_cobN"/>
    <property type="match status" value="1"/>
</dbReference>
<sequence>MHRILNIAGNENNNVDLIEHPKADFIFITSVKADINIISDLIEDKEFLLFQDNFRALEISNLNTFAQIDNYFLKTINYAKIVVLRLFGDKGTWSYGLEQLIKWKEVNLNKTLLILSGTDEEDLSLNELSSVDLDTSLKISKLLKSGGKENYRRFLYCLSYLSSNETNIPQKYISNVSYPDPYQYDWKNEKGLKVGIISYKSLFLANEIELSNELISQLRCNGLSPKTVFISTLKNYDVQKELINLFKKEDIRLLITTTSFSSSLNSSNENIDNNLNIFKSLNLPILQILSSNKSRNNWLHSSTGMNPTDLLMQIIIPEFDGRITTKPCAFKEVISVNRTLCSKITSYKVDFGNIKWITKLTNNYLRLNNLNNFDKKISLVIANYPVKNGRIGNGVGLNTPQSVLNILYWLKNEGYDLGSGELPKNSSELISLLIKTRTNDIESQNNKPLDFLSLNEYLEFWNKLSLKPKNLIVDRWGIPSNSQDLEKQGFSINGLLFGKICLLIQPQRGYDIESNKDIHSPDLPPPHRYLAQYYWIESKFDSNAICHIGKHGTIEWLPGKSIGLSDECFPSIICPPIPNIYPFIVNDPGEGSQAKRRTHATIIDHLTPPLDRSDLYGKLSILEECLDEYYEAKLLNSKRINIIEKSILEIIKNDFKDIIFFDESNKIEKIDSYLCELKESQIRTGLHIFGTRQKFINEINLIISIARVPTSKRSGIIQYIASNLNLDLDPWTNNYDQVLSDNDKEIISNYSKDNINSFRRALEFIENQAKYLIYHYFYKDQITLNELEILENKNILLLFNVGKKHKDFFNLIHKEILEPIVKSTINEKASFINALNGIYVSSGPSGAPTRGKTEVLPTGKNFFSIDSRGLPTESAWIVGCESASQIIDLYKQDHGQDLKKLAISVWATSTMRNGGEDVCQILYLLGVKPIWDGPSRRVIDLEIIPLSILNRPRVDVTLRISGMFRDAFPQLISLVYKAVKLVSQLDEDKKLNPISASYKDGDSLNRIFGSAPGSYGAGLQELISNSSWENKNDFADSYLNWSKWIYSDGNEPIENKKELEKALKNIQVVIHNQDNREHDILDSDDYYQFQGGISSAINKLQGKFPEIYHGDLSKYRLSKINKLSYEINKVIRTRVLNPKWIDGMKENGYKGAFEFSATLDYLYAYDATTEIVSDWCYTQIYNSWICNEKLKKFFIENNPWALRDLSQRFLEIINREMWNDHTPEILENLKKIVNMADANIEKNEY</sequence>
<evidence type="ECO:0000313" key="3">
    <source>
        <dbReference type="Proteomes" id="UP000001026"/>
    </source>
</evidence>
<dbReference type="KEGG" id="pmm:PMM0879"/>
<dbReference type="eggNOG" id="COG1429">
    <property type="taxonomic scope" value="Bacteria"/>
</dbReference>
<dbReference type="Proteomes" id="UP000001026">
    <property type="component" value="Chromosome"/>
</dbReference>
<reference evidence="2 3" key="1">
    <citation type="journal article" date="2003" name="Nature">
        <title>Genome divergence in two Prochlorococcus ecotypes reflects oceanic niche differentiation.</title>
        <authorList>
            <person name="Rocap G."/>
            <person name="Larimer F.W."/>
            <person name="Lamerdin J.E."/>
            <person name="Malfatti S."/>
            <person name="Chain P."/>
            <person name="Ahlgren N.A."/>
            <person name="Arellano A."/>
            <person name="Coleman M."/>
            <person name="Hauser L."/>
            <person name="Hess W.R."/>
            <person name="Johnson Z.I."/>
            <person name="Land M.L."/>
            <person name="Lindell D."/>
            <person name="Post A.F."/>
            <person name="Regala W."/>
            <person name="Shah M."/>
            <person name="Shaw S.L."/>
            <person name="Steglich C."/>
            <person name="Sullivan M.B."/>
            <person name="Ting C.S."/>
            <person name="Tolonen A."/>
            <person name="Webb E.A."/>
            <person name="Zinser E.R."/>
            <person name="Chisholm S.W."/>
        </authorList>
    </citation>
    <scope>NUCLEOTIDE SEQUENCE [LARGE SCALE GENOMIC DNA]</scope>
    <source>
        <strain evidence="3">CCMP1986 / NIES-2087 / MED4</strain>
    </source>
</reference>
<dbReference type="InterPro" id="IPR011953">
    <property type="entry name" value="Cobalto_CobN"/>
</dbReference>
<dbReference type="CDD" id="cd10150">
    <property type="entry name" value="CobN_like"/>
    <property type="match status" value="1"/>
</dbReference>
<dbReference type="STRING" id="59919.PMM0879"/>
<gene>
    <name evidence="2" type="primary">CobN</name>
    <name evidence="2" type="ordered locus">PMM0879</name>
</gene>
<dbReference type="GO" id="GO:0009236">
    <property type="term" value="P:cobalamin biosynthetic process"/>
    <property type="evidence" value="ECO:0007669"/>
    <property type="project" value="InterPro"/>
</dbReference>
<accession>Q7V1J2</accession>
<name>Q7V1J2_PROMP</name>
<evidence type="ECO:0000259" key="1">
    <source>
        <dbReference type="Pfam" id="PF02514"/>
    </source>
</evidence>
<feature type="domain" description="CobN/magnesium chelatase" evidence="1">
    <location>
        <begin position="142"/>
        <end position="1223"/>
    </location>
</feature>
<dbReference type="InterPro" id="IPR003672">
    <property type="entry name" value="CobN/Mg_chltase"/>
</dbReference>
<dbReference type="HOGENOM" id="CLU_002017_1_0_3"/>
<dbReference type="GO" id="GO:0051116">
    <property type="term" value="F:cobaltochelatase activity"/>
    <property type="evidence" value="ECO:0007669"/>
    <property type="project" value="InterPro"/>
</dbReference>
<protein>
    <submittedName>
        <fullName evidence="2">Cobalamin biosynthetic protein CobN</fullName>
    </submittedName>
</protein>
<organism evidence="2 3">
    <name type="scientific">Prochlorococcus marinus subsp. pastoris (strain CCMP1986 / NIES-2087 / MED4)</name>
    <dbReference type="NCBI Taxonomy" id="59919"/>
    <lineage>
        <taxon>Bacteria</taxon>
        <taxon>Bacillati</taxon>
        <taxon>Cyanobacteriota</taxon>
        <taxon>Cyanophyceae</taxon>
        <taxon>Synechococcales</taxon>
        <taxon>Prochlorococcaceae</taxon>
        <taxon>Prochlorococcus</taxon>
    </lineage>
</organism>
<dbReference type="EMBL" id="BX548174">
    <property type="protein sequence ID" value="CAE19338.1"/>
    <property type="molecule type" value="Genomic_DNA"/>
</dbReference>